<dbReference type="FunCoup" id="A0A0R2FVT6">
    <property type="interactions" value="303"/>
</dbReference>
<comment type="caution">
    <text evidence="12">The sequence shown here is derived from an EMBL/GenBank/DDBJ whole genome shotgun (WGS) entry which is preliminary data.</text>
</comment>
<keyword evidence="3 10" id="KW-0662">Pyridine nucleotide biosynthesis</keyword>
<dbReference type="EMBL" id="JQAX01000002">
    <property type="protein sequence ID" value="KRN32531.1"/>
    <property type="molecule type" value="Genomic_DNA"/>
</dbReference>
<evidence type="ECO:0000259" key="11">
    <source>
        <dbReference type="Pfam" id="PF01467"/>
    </source>
</evidence>
<evidence type="ECO:0000256" key="5">
    <source>
        <dbReference type="ARBA" id="ARBA00022695"/>
    </source>
</evidence>
<dbReference type="AlphaFoldDB" id="A0A0R2FVT6"/>
<comment type="catalytic activity">
    <reaction evidence="9 10">
        <text>nicotinate beta-D-ribonucleotide + ATP + H(+) = deamido-NAD(+) + diphosphate</text>
        <dbReference type="Rhea" id="RHEA:22860"/>
        <dbReference type="ChEBI" id="CHEBI:15378"/>
        <dbReference type="ChEBI" id="CHEBI:30616"/>
        <dbReference type="ChEBI" id="CHEBI:33019"/>
        <dbReference type="ChEBI" id="CHEBI:57502"/>
        <dbReference type="ChEBI" id="CHEBI:58437"/>
        <dbReference type="EC" id="2.7.7.18"/>
    </reaction>
</comment>
<evidence type="ECO:0000313" key="13">
    <source>
        <dbReference type="Proteomes" id="UP000051296"/>
    </source>
</evidence>
<protein>
    <recommendedName>
        <fullName evidence="10">Probable nicotinate-nucleotide adenylyltransferase</fullName>
        <ecNumber evidence="10">2.7.7.18</ecNumber>
    </recommendedName>
    <alternativeName>
        <fullName evidence="10">Deamido-NAD(+) diphosphorylase</fullName>
    </alternativeName>
    <alternativeName>
        <fullName evidence="10">Deamido-NAD(+) pyrophosphorylase</fullName>
    </alternativeName>
    <alternativeName>
        <fullName evidence="10">Nicotinate mononucleotide adenylyltransferase</fullName>
        <shortName evidence="10">NaMN adenylyltransferase</shortName>
    </alternativeName>
</protein>
<dbReference type="RefSeq" id="WP_022791320.1">
    <property type="nucleotide sequence ID" value="NZ_ATUU01000002.1"/>
</dbReference>
<dbReference type="UniPathway" id="UPA00253">
    <property type="reaction ID" value="UER00332"/>
</dbReference>
<dbReference type="PANTHER" id="PTHR39321">
    <property type="entry name" value="NICOTINATE-NUCLEOTIDE ADENYLYLTRANSFERASE-RELATED"/>
    <property type="match status" value="1"/>
</dbReference>
<evidence type="ECO:0000256" key="4">
    <source>
        <dbReference type="ARBA" id="ARBA00022679"/>
    </source>
</evidence>
<keyword evidence="6 10" id="KW-0547">Nucleotide-binding</keyword>
<evidence type="ECO:0000256" key="8">
    <source>
        <dbReference type="ARBA" id="ARBA00023027"/>
    </source>
</evidence>
<keyword evidence="13" id="KW-1185">Reference proteome</keyword>
<keyword evidence="7 10" id="KW-0067">ATP-binding</keyword>
<dbReference type="HAMAP" id="MF_00244">
    <property type="entry name" value="NaMN_adenylyltr"/>
    <property type="match status" value="1"/>
</dbReference>
<dbReference type="CDD" id="cd02165">
    <property type="entry name" value="NMNAT"/>
    <property type="match status" value="1"/>
</dbReference>
<proteinExistence type="inferred from homology"/>
<gene>
    <name evidence="10" type="primary">nadD</name>
    <name evidence="12" type="ORF">IV68_GL000886</name>
</gene>
<dbReference type="InParanoid" id="A0A0R2FVT6"/>
<comment type="pathway">
    <text evidence="2 10">Cofactor biosynthesis; NAD(+) biosynthesis; deamido-NAD(+) from nicotinate D-ribonucleotide: step 1/1.</text>
</comment>
<dbReference type="SUPFAM" id="SSF52374">
    <property type="entry name" value="Nucleotidylyl transferase"/>
    <property type="match status" value="1"/>
</dbReference>
<comment type="function">
    <text evidence="1 10">Catalyzes the reversible adenylation of nicotinate mononucleotide (NaMN) to nicotinic acid adenine dinucleotide (NaAD).</text>
</comment>
<evidence type="ECO:0000256" key="1">
    <source>
        <dbReference type="ARBA" id="ARBA00002324"/>
    </source>
</evidence>
<organism evidence="12 13">
    <name type="scientific">Weissella halotolerans DSM 20190</name>
    <dbReference type="NCBI Taxonomy" id="1123500"/>
    <lineage>
        <taxon>Bacteria</taxon>
        <taxon>Bacillati</taxon>
        <taxon>Bacillota</taxon>
        <taxon>Bacilli</taxon>
        <taxon>Lactobacillales</taxon>
        <taxon>Lactobacillaceae</taxon>
        <taxon>Weissella</taxon>
    </lineage>
</organism>
<dbReference type="GO" id="GO:0009435">
    <property type="term" value="P:NAD+ biosynthetic process"/>
    <property type="evidence" value="ECO:0007669"/>
    <property type="project" value="UniProtKB-UniRule"/>
</dbReference>
<dbReference type="InterPro" id="IPR014729">
    <property type="entry name" value="Rossmann-like_a/b/a_fold"/>
</dbReference>
<keyword evidence="5 10" id="KW-0548">Nucleotidyltransferase</keyword>
<dbReference type="eggNOG" id="COG1057">
    <property type="taxonomic scope" value="Bacteria"/>
</dbReference>
<reference evidence="12 13" key="1">
    <citation type="journal article" date="2015" name="Genome Announc.">
        <title>Expanding the biotechnology potential of lactobacilli through comparative genomics of 213 strains and associated genera.</title>
        <authorList>
            <person name="Sun Z."/>
            <person name="Harris H.M."/>
            <person name="McCann A."/>
            <person name="Guo C."/>
            <person name="Argimon S."/>
            <person name="Zhang W."/>
            <person name="Yang X."/>
            <person name="Jeffery I.B."/>
            <person name="Cooney J.C."/>
            <person name="Kagawa T.F."/>
            <person name="Liu W."/>
            <person name="Song Y."/>
            <person name="Salvetti E."/>
            <person name="Wrobel A."/>
            <person name="Rasinkangas P."/>
            <person name="Parkhill J."/>
            <person name="Rea M.C."/>
            <person name="O'Sullivan O."/>
            <person name="Ritari J."/>
            <person name="Douillard F.P."/>
            <person name="Paul Ross R."/>
            <person name="Yang R."/>
            <person name="Briner A.E."/>
            <person name="Felis G.E."/>
            <person name="de Vos W.M."/>
            <person name="Barrangou R."/>
            <person name="Klaenhammer T.R."/>
            <person name="Caufield P.W."/>
            <person name="Cui Y."/>
            <person name="Zhang H."/>
            <person name="O'Toole P.W."/>
        </authorList>
    </citation>
    <scope>NUCLEOTIDE SEQUENCE [LARGE SCALE GENOMIC DNA]</scope>
    <source>
        <strain evidence="12 13">DSM 20190</strain>
    </source>
</reference>
<evidence type="ECO:0000256" key="3">
    <source>
        <dbReference type="ARBA" id="ARBA00022642"/>
    </source>
</evidence>
<evidence type="ECO:0000313" key="12">
    <source>
        <dbReference type="EMBL" id="KRN32531.1"/>
    </source>
</evidence>
<comment type="similarity">
    <text evidence="10">Belongs to the NadD family.</text>
</comment>
<dbReference type="NCBIfam" id="TIGR00125">
    <property type="entry name" value="cyt_tran_rel"/>
    <property type="match status" value="1"/>
</dbReference>
<dbReference type="OrthoDB" id="5295945at2"/>
<feature type="domain" description="Cytidyltransferase-like" evidence="11">
    <location>
        <begin position="24"/>
        <end position="180"/>
    </location>
</feature>
<dbReference type="NCBIfam" id="NF000841">
    <property type="entry name" value="PRK00071.1-4"/>
    <property type="match status" value="1"/>
</dbReference>
<dbReference type="NCBIfam" id="NF000840">
    <property type="entry name" value="PRK00071.1-3"/>
    <property type="match status" value="1"/>
</dbReference>
<dbReference type="EC" id="2.7.7.18" evidence="10"/>
<sequence length="210" mass="23764">MMEAKTTTMSQTQVVSKAHRRIGLLGGTFNPPHFGHLMIGDQVANELNLDQVLFMPNAQPPHVDAKTAVDPMMRAMMVKAAIMGNSKFGLEMTEIERGGKSYSYDTVVALEAAHPENDYYFIIGGDEVAYLKTWYRIDDLVERVHFVGVNRPEQPVRSDYPVEWVQVPNVAISSSDIRQRIKEHRSIRYLVPDMVAAYIFKEGLYLDTAE</sequence>
<dbReference type="PATRIC" id="fig|1123500.6.peg.892"/>
<dbReference type="GO" id="GO:0004515">
    <property type="term" value="F:nicotinate-nucleotide adenylyltransferase activity"/>
    <property type="evidence" value="ECO:0007669"/>
    <property type="project" value="UniProtKB-UniRule"/>
</dbReference>
<dbReference type="PANTHER" id="PTHR39321:SF3">
    <property type="entry name" value="PHOSPHOPANTETHEINE ADENYLYLTRANSFERASE"/>
    <property type="match status" value="1"/>
</dbReference>
<dbReference type="Pfam" id="PF01467">
    <property type="entry name" value="CTP_transf_like"/>
    <property type="match status" value="1"/>
</dbReference>
<evidence type="ECO:0000256" key="9">
    <source>
        <dbReference type="ARBA" id="ARBA00048721"/>
    </source>
</evidence>
<evidence type="ECO:0000256" key="2">
    <source>
        <dbReference type="ARBA" id="ARBA00005019"/>
    </source>
</evidence>
<dbReference type="NCBIfam" id="TIGR00482">
    <property type="entry name" value="nicotinate (nicotinamide) nucleotide adenylyltransferase"/>
    <property type="match status" value="1"/>
</dbReference>
<evidence type="ECO:0000256" key="7">
    <source>
        <dbReference type="ARBA" id="ARBA00022840"/>
    </source>
</evidence>
<dbReference type="Proteomes" id="UP000051296">
    <property type="component" value="Unassembled WGS sequence"/>
</dbReference>
<accession>A0A0R2FVT6</accession>
<evidence type="ECO:0000256" key="10">
    <source>
        <dbReference type="HAMAP-Rule" id="MF_00244"/>
    </source>
</evidence>
<keyword evidence="4 10" id="KW-0808">Transferase</keyword>
<dbReference type="STRING" id="1123500.GCA_000420365_00535"/>
<dbReference type="InterPro" id="IPR005248">
    <property type="entry name" value="NadD/NMNAT"/>
</dbReference>
<keyword evidence="8 10" id="KW-0520">NAD</keyword>
<name>A0A0R2FVT6_9LACO</name>
<dbReference type="GO" id="GO:0005524">
    <property type="term" value="F:ATP binding"/>
    <property type="evidence" value="ECO:0007669"/>
    <property type="project" value="UniProtKB-KW"/>
</dbReference>
<dbReference type="InterPro" id="IPR004821">
    <property type="entry name" value="Cyt_trans-like"/>
</dbReference>
<dbReference type="Gene3D" id="3.40.50.620">
    <property type="entry name" value="HUPs"/>
    <property type="match status" value="1"/>
</dbReference>
<evidence type="ECO:0000256" key="6">
    <source>
        <dbReference type="ARBA" id="ARBA00022741"/>
    </source>
</evidence>